<dbReference type="Proteomes" id="UP001500582">
    <property type="component" value="Unassembled WGS sequence"/>
</dbReference>
<proteinExistence type="predicted"/>
<dbReference type="SUPFAM" id="SSF52540">
    <property type="entry name" value="P-loop containing nucleoside triphosphate hydrolases"/>
    <property type="match status" value="1"/>
</dbReference>
<name>A0ABP8HDE9_9SPHI</name>
<evidence type="ECO:0008006" key="3">
    <source>
        <dbReference type="Google" id="ProtNLM"/>
    </source>
</evidence>
<dbReference type="Gene3D" id="3.40.50.300">
    <property type="entry name" value="P-loop containing nucleotide triphosphate hydrolases"/>
    <property type="match status" value="1"/>
</dbReference>
<accession>A0ABP8HDE9</accession>
<organism evidence="1 2">
    <name type="scientific">Mucilaginibacter gynuensis</name>
    <dbReference type="NCBI Taxonomy" id="1302236"/>
    <lineage>
        <taxon>Bacteria</taxon>
        <taxon>Pseudomonadati</taxon>
        <taxon>Bacteroidota</taxon>
        <taxon>Sphingobacteriia</taxon>
        <taxon>Sphingobacteriales</taxon>
        <taxon>Sphingobacteriaceae</taxon>
        <taxon>Mucilaginibacter</taxon>
    </lineage>
</organism>
<keyword evidence="2" id="KW-1185">Reference proteome</keyword>
<evidence type="ECO:0000313" key="1">
    <source>
        <dbReference type="EMBL" id="GAA4337820.1"/>
    </source>
</evidence>
<dbReference type="RefSeq" id="WP_345213695.1">
    <property type="nucleotide sequence ID" value="NZ_BAABFT010000019.1"/>
</dbReference>
<dbReference type="EMBL" id="BAABFT010000019">
    <property type="protein sequence ID" value="GAA4337820.1"/>
    <property type="molecule type" value="Genomic_DNA"/>
</dbReference>
<sequence>MIIDRLQKEILESENLLLDLSKQAFTIKKVDSMADWIVNVLNEDGTLPTYLHFPTERKLRTAIVTLIKNVSGLTNPLVHLLSNRIGVYLGTVDDVFLHPLRSAVLDNIVHNFTPLNKLLHKHKNNFKHVKTLLIIANALKENNLDIYKSHLKDTDLRVVLRALFQDKNRDDNDAVHAVLEYSFSELQKEMKKNGYIQPHRHCWWAIYTIFREANQNWLQDHKLQLENVLEYLISLPDSNLYPRLDVDYGNVVPEINSLFNEKAWITINIIRILKSDLTAIISVKTIALLKKKAESDIDVLLKMHHDDSIKFLLSKLILLYESLSYYNIQETLKFVGQDSIAVDKFKVGSYYYDESVLKDFISIKAKVKSLLDKPTLYKKPTLGSILLSGSAGQGKSELAIQVAKDLGDLALQNDKQFIKHYFTIGTDITSTETLFEAFSLIDENDNADNLKLIVFDEFDKATFDFYTPFLPYLEKSIATGSSIKIYIFAQSSYPKANMLNDYANSLANKAMRDFLTRLQMGSIDLPDIKFSPVQKMFSVIGMAKARNLDVNEISRKLLAYFALNDDLKNMRQLFANFTDKAEIIQDGLQIKPEHQRILDNLYPNLNGAIKLID</sequence>
<gene>
    <name evidence="1" type="ORF">GCM10023149_47480</name>
</gene>
<comment type="caution">
    <text evidence="1">The sequence shown here is derived from an EMBL/GenBank/DDBJ whole genome shotgun (WGS) entry which is preliminary data.</text>
</comment>
<evidence type="ECO:0000313" key="2">
    <source>
        <dbReference type="Proteomes" id="UP001500582"/>
    </source>
</evidence>
<dbReference type="InterPro" id="IPR027417">
    <property type="entry name" value="P-loop_NTPase"/>
</dbReference>
<protein>
    <recommendedName>
        <fullName evidence="3">ATPase family protein associated with various cellular activities (AAA)</fullName>
    </recommendedName>
</protein>
<reference evidence="2" key="1">
    <citation type="journal article" date="2019" name="Int. J. Syst. Evol. Microbiol.">
        <title>The Global Catalogue of Microorganisms (GCM) 10K type strain sequencing project: providing services to taxonomists for standard genome sequencing and annotation.</title>
        <authorList>
            <consortium name="The Broad Institute Genomics Platform"/>
            <consortium name="The Broad Institute Genome Sequencing Center for Infectious Disease"/>
            <person name="Wu L."/>
            <person name="Ma J."/>
        </authorList>
    </citation>
    <scope>NUCLEOTIDE SEQUENCE [LARGE SCALE GENOMIC DNA]</scope>
    <source>
        <strain evidence="2">JCM 17705</strain>
    </source>
</reference>